<dbReference type="Pfam" id="PF10215">
    <property type="entry name" value="Ost4"/>
    <property type="match status" value="1"/>
</dbReference>
<dbReference type="InterPro" id="IPR018943">
    <property type="entry name" value="Oligosaccaryltransferase"/>
</dbReference>
<dbReference type="Proteomes" id="UP000292702">
    <property type="component" value="Unassembled WGS sequence"/>
</dbReference>
<organism evidence="9 10">
    <name type="scientific">Steccherinum ochraceum</name>
    <dbReference type="NCBI Taxonomy" id="92696"/>
    <lineage>
        <taxon>Eukaryota</taxon>
        <taxon>Fungi</taxon>
        <taxon>Dikarya</taxon>
        <taxon>Basidiomycota</taxon>
        <taxon>Agaricomycotina</taxon>
        <taxon>Agaricomycetes</taxon>
        <taxon>Polyporales</taxon>
        <taxon>Steccherinaceae</taxon>
        <taxon>Steccherinum</taxon>
    </lineage>
</organism>
<comment type="similarity">
    <text evidence="2">Belongs to the OST4 family.</text>
</comment>
<dbReference type="GO" id="GO:0005789">
    <property type="term" value="C:endoplasmic reticulum membrane"/>
    <property type="evidence" value="ECO:0007669"/>
    <property type="project" value="UniProtKB-SubCell"/>
</dbReference>
<keyword evidence="6 8" id="KW-1133">Transmembrane helix</keyword>
<evidence type="ECO:0000256" key="7">
    <source>
        <dbReference type="ARBA" id="ARBA00023136"/>
    </source>
</evidence>
<dbReference type="EMBL" id="RWJN01000474">
    <property type="protein sequence ID" value="TCD61370.1"/>
    <property type="molecule type" value="Genomic_DNA"/>
</dbReference>
<comment type="subcellular location">
    <subcellularLocation>
        <location evidence="1">Endoplasmic reticulum membrane</location>
        <topology evidence="1">Single-pass type III membrane protein</topology>
    </subcellularLocation>
</comment>
<keyword evidence="5" id="KW-0735">Signal-anchor</keyword>
<dbReference type="SUPFAM" id="SSF103464">
    <property type="entry name" value="Oligosaccharyltransferase subunit ost4p"/>
    <property type="match status" value="1"/>
</dbReference>
<evidence type="ECO:0008006" key="11">
    <source>
        <dbReference type="Google" id="ProtNLM"/>
    </source>
</evidence>
<evidence type="ECO:0000313" key="9">
    <source>
        <dbReference type="EMBL" id="TCD61370.1"/>
    </source>
</evidence>
<dbReference type="OrthoDB" id="2124077at2759"/>
<feature type="transmembrane region" description="Helical" evidence="8">
    <location>
        <begin position="74"/>
        <end position="97"/>
    </location>
</feature>
<protein>
    <recommendedName>
        <fullName evidence="11">Dolichyl-diphosphooligosaccharide--protein glycosyltransferase subunit 4</fullName>
    </recommendedName>
</protein>
<keyword evidence="10" id="KW-1185">Reference proteome</keyword>
<sequence>MRWSSLAGGDGEGACVCEPGGPEGNRGWILGRGTWNLVHVLYFPPQPKQTHSFANDQRKAAQPLPHLPTMMSHATLYSLANSLGALAMFTVVAYHFVSVNAKYLERNAAAGAKH</sequence>
<dbReference type="STRING" id="92696.A0A4R0R2Q3"/>
<evidence type="ECO:0000256" key="3">
    <source>
        <dbReference type="ARBA" id="ARBA00022692"/>
    </source>
</evidence>
<accession>A0A4R0R2Q3</accession>
<evidence type="ECO:0000256" key="4">
    <source>
        <dbReference type="ARBA" id="ARBA00022824"/>
    </source>
</evidence>
<evidence type="ECO:0000256" key="2">
    <source>
        <dbReference type="ARBA" id="ARBA00007685"/>
    </source>
</evidence>
<evidence type="ECO:0000256" key="5">
    <source>
        <dbReference type="ARBA" id="ARBA00022968"/>
    </source>
</evidence>
<keyword evidence="3 8" id="KW-0812">Transmembrane</keyword>
<dbReference type="InterPro" id="IPR036330">
    <property type="entry name" value="Ost4p_sf"/>
</dbReference>
<gene>
    <name evidence="9" type="ORF">EIP91_008539</name>
</gene>
<evidence type="ECO:0000256" key="6">
    <source>
        <dbReference type="ARBA" id="ARBA00022989"/>
    </source>
</evidence>
<name>A0A4R0R2Q3_9APHY</name>
<reference evidence="9 10" key="1">
    <citation type="submission" date="2018-11" db="EMBL/GenBank/DDBJ databases">
        <title>Genome assembly of Steccherinum ochraceum LE-BIN_3174, the white-rot fungus of the Steccherinaceae family (The Residual Polyporoid clade, Polyporales, Basidiomycota).</title>
        <authorList>
            <person name="Fedorova T.V."/>
            <person name="Glazunova O.A."/>
            <person name="Landesman E.O."/>
            <person name="Moiseenko K.V."/>
            <person name="Psurtseva N.V."/>
            <person name="Savinova O.S."/>
            <person name="Shakhova N.V."/>
            <person name="Tyazhelova T.V."/>
            <person name="Vasina D.V."/>
        </authorList>
    </citation>
    <scope>NUCLEOTIDE SEQUENCE [LARGE SCALE GENOMIC DNA]</scope>
    <source>
        <strain evidence="9 10">LE-BIN_3174</strain>
    </source>
</reference>
<evidence type="ECO:0000256" key="8">
    <source>
        <dbReference type="SAM" id="Phobius"/>
    </source>
</evidence>
<evidence type="ECO:0000256" key="1">
    <source>
        <dbReference type="ARBA" id="ARBA00004643"/>
    </source>
</evidence>
<proteinExistence type="inferred from homology"/>
<evidence type="ECO:0000313" key="10">
    <source>
        <dbReference type="Proteomes" id="UP000292702"/>
    </source>
</evidence>
<keyword evidence="4" id="KW-0256">Endoplasmic reticulum</keyword>
<comment type="caution">
    <text evidence="9">The sequence shown here is derived from an EMBL/GenBank/DDBJ whole genome shotgun (WGS) entry which is preliminary data.</text>
</comment>
<keyword evidence="7 8" id="KW-0472">Membrane</keyword>
<dbReference type="AlphaFoldDB" id="A0A4R0R2Q3"/>